<name>A0A7D9DE52_PARCT</name>
<dbReference type="AlphaFoldDB" id="A0A7D9DE52"/>
<gene>
    <name evidence="1" type="ORF">PACLA_8A051227</name>
</gene>
<reference evidence="1" key="1">
    <citation type="submission" date="2020-04" db="EMBL/GenBank/DDBJ databases">
        <authorList>
            <person name="Alioto T."/>
            <person name="Alioto T."/>
            <person name="Gomez Garrido J."/>
        </authorList>
    </citation>
    <scope>NUCLEOTIDE SEQUENCE</scope>
    <source>
        <strain evidence="1">A484AB</strain>
    </source>
</reference>
<evidence type="ECO:0000313" key="2">
    <source>
        <dbReference type="Proteomes" id="UP001152795"/>
    </source>
</evidence>
<protein>
    <submittedName>
        <fullName evidence="1">Uncharacterized protein</fullName>
    </submittedName>
</protein>
<evidence type="ECO:0000313" key="1">
    <source>
        <dbReference type="EMBL" id="CAB3982574.1"/>
    </source>
</evidence>
<comment type="caution">
    <text evidence="1">The sequence shown here is derived from an EMBL/GenBank/DDBJ whole genome shotgun (WGS) entry which is preliminary data.</text>
</comment>
<keyword evidence="2" id="KW-1185">Reference proteome</keyword>
<proteinExistence type="predicted"/>
<organism evidence="1 2">
    <name type="scientific">Paramuricea clavata</name>
    <name type="common">Red gorgonian</name>
    <name type="synonym">Violescent sea-whip</name>
    <dbReference type="NCBI Taxonomy" id="317549"/>
    <lineage>
        <taxon>Eukaryota</taxon>
        <taxon>Metazoa</taxon>
        <taxon>Cnidaria</taxon>
        <taxon>Anthozoa</taxon>
        <taxon>Octocorallia</taxon>
        <taxon>Malacalcyonacea</taxon>
        <taxon>Plexauridae</taxon>
        <taxon>Paramuricea</taxon>
    </lineage>
</organism>
<accession>A0A7D9DE52</accession>
<sequence length="96" mass="10564">MDELLDDRYGEGEILDRECPVCGYSKKYNSACTTGKKVVWQCTVKKTVINATPVDTQKIAEKLPNSLGSFLKKMIFASFLSGTLPSLNSKIADKNA</sequence>
<dbReference type="Proteomes" id="UP001152795">
    <property type="component" value="Unassembled WGS sequence"/>
</dbReference>
<dbReference type="EMBL" id="CACRXK020000518">
    <property type="protein sequence ID" value="CAB3982574.1"/>
    <property type="molecule type" value="Genomic_DNA"/>
</dbReference>